<keyword evidence="3" id="KW-0274">FAD</keyword>
<evidence type="ECO:0000259" key="6">
    <source>
        <dbReference type="Pfam" id="PF01494"/>
    </source>
</evidence>
<keyword evidence="4" id="KW-0560">Oxidoreductase</keyword>
<keyword evidence="5" id="KW-0503">Monooxygenase</keyword>
<sequence length="505" mass="55278">MPMAAPLSVATLSSNEVSRNTDSSTNGCPVTFEGWDEEGELHRFMTTSYPSNCLRFLQDVTSPDAGEGCNPTQAKAKLEILIVGAGLGGLATAVALRRRGHGVMVFEQAPELMEVGAGIQVPPNSGRLLERWGVMKHLAKSAVQPENINFRRWQNGAVIGVTELSSQFSSQYGAPYYVVHRAHLHAALHTQAVELGVKIQLNSKVDAYDSEMASIVLSDGSRFQGDLVVAADGVKSRARSLVSPGSQGVPKYTGYAVYRATVDVQKMKGRHETSWVLGQPNLNLWIGEERHAMTYCIAGGKSFNMVLSHPDRKSPSFPVVEEEVLENMRKEFEGWDPYLTAIIGLIDKVIKTPLMSGAALDRWVAPSSKLVILGDAAHAMLPYMSQGAAMAVEDGAALAVVLSQITSPKQLKFALKVFENERVKRTSMMQEASTVNSMIWHFKDGPLQQARDAAMSPECEGKHFVSSPNQWSDPATQVWAYGYDAERVMEEVWDEAVHDLIAQQE</sequence>
<dbReference type="OrthoDB" id="5428495at2759"/>
<evidence type="ECO:0000256" key="2">
    <source>
        <dbReference type="ARBA" id="ARBA00022630"/>
    </source>
</evidence>
<evidence type="ECO:0000256" key="3">
    <source>
        <dbReference type="ARBA" id="ARBA00022827"/>
    </source>
</evidence>
<dbReference type="InterPro" id="IPR002938">
    <property type="entry name" value="FAD-bd"/>
</dbReference>
<dbReference type="SUPFAM" id="SSF54373">
    <property type="entry name" value="FAD-linked reductases, C-terminal domain"/>
    <property type="match status" value="1"/>
</dbReference>
<evidence type="ECO:0000313" key="8">
    <source>
        <dbReference type="Proteomes" id="UP000078576"/>
    </source>
</evidence>
<feature type="domain" description="FAD-binding" evidence="6">
    <location>
        <begin position="78"/>
        <end position="425"/>
    </location>
</feature>
<dbReference type="PANTHER" id="PTHR13789:SF306">
    <property type="entry name" value="HYDROXYLASE, PUTATIVE-RELATED"/>
    <property type="match status" value="1"/>
</dbReference>
<dbReference type="PRINTS" id="PR00420">
    <property type="entry name" value="RNGMNOXGNASE"/>
</dbReference>
<dbReference type="Gene3D" id="3.50.50.60">
    <property type="entry name" value="FAD/NAD(P)-binding domain"/>
    <property type="match status" value="1"/>
</dbReference>
<dbReference type="InterPro" id="IPR050493">
    <property type="entry name" value="FAD-dep_Monooxygenase_BioMet"/>
</dbReference>
<dbReference type="GO" id="GO:0071949">
    <property type="term" value="F:FAD binding"/>
    <property type="evidence" value="ECO:0007669"/>
    <property type="project" value="InterPro"/>
</dbReference>
<dbReference type="EMBL" id="KN714773">
    <property type="protein sequence ID" value="KUI61338.1"/>
    <property type="molecule type" value="Genomic_DNA"/>
</dbReference>
<accession>A0A194VBT1</accession>
<dbReference type="AlphaFoldDB" id="A0A194VBT1"/>
<keyword evidence="8" id="KW-1185">Reference proteome</keyword>
<dbReference type="Pfam" id="PF01494">
    <property type="entry name" value="FAD_binding_3"/>
    <property type="match status" value="1"/>
</dbReference>
<dbReference type="STRING" id="694573.A0A194VBT1"/>
<dbReference type="GO" id="GO:0004497">
    <property type="term" value="F:monooxygenase activity"/>
    <property type="evidence" value="ECO:0007669"/>
    <property type="project" value="UniProtKB-KW"/>
</dbReference>
<dbReference type="Proteomes" id="UP000078576">
    <property type="component" value="Unassembled WGS sequence"/>
</dbReference>
<comment type="similarity">
    <text evidence="1">Belongs to the paxM FAD-dependent monooxygenase family.</text>
</comment>
<reference evidence="8" key="1">
    <citation type="submission" date="2014-12" db="EMBL/GenBank/DDBJ databases">
        <title>Genome Sequence of Valsa Canker Pathogens Uncovers a Specific Adaption of Colonization on Woody Bark.</title>
        <authorList>
            <person name="Yin Z."/>
            <person name="Liu H."/>
            <person name="Gao X."/>
            <person name="Li Z."/>
            <person name="Song N."/>
            <person name="Ke X."/>
            <person name="Dai Q."/>
            <person name="Wu Y."/>
            <person name="Sun Y."/>
            <person name="Xu J.-R."/>
            <person name="Kang Z.K."/>
            <person name="Wang L."/>
            <person name="Huang L."/>
        </authorList>
    </citation>
    <scope>NUCLEOTIDE SEQUENCE [LARGE SCALE GENOMIC DNA]</scope>
    <source>
        <strain evidence="8">SXYL134</strain>
    </source>
</reference>
<evidence type="ECO:0000256" key="1">
    <source>
        <dbReference type="ARBA" id="ARBA00007992"/>
    </source>
</evidence>
<evidence type="ECO:0000256" key="5">
    <source>
        <dbReference type="ARBA" id="ARBA00023033"/>
    </source>
</evidence>
<name>A0A194VBT1_CYTMA</name>
<proteinExistence type="inferred from homology"/>
<dbReference type="InterPro" id="IPR036188">
    <property type="entry name" value="FAD/NAD-bd_sf"/>
</dbReference>
<evidence type="ECO:0000313" key="7">
    <source>
        <dbReference type="EMBL" id="KUI61338.1"/>
    </source>
</evidence>
<protein>
    <submittedName>
        <fullName evidence="7">3-hydroxybenzoate 6-hydroxylase 1</fullName>
    </submittedName>
</protein>
<dbReference type="PANTHER" id="PTHR13789">
    <property type="entry name" value="MONOOXYGENASE"/>
    <property type="match status" value="1"/>
</dbReference>
<dbReference type="FunFam" id="3.50.50.60:FF:000115">
    <property type="entry name" value="Salicylate hydroxylase, putative"/>
    <property type="match status" value="1"/>
</dbReference>
<evidence type="ECO:0000256" key="4">
    <source>
        <dbReference type="ARBA" id="ARBA00023002"/>
    </source>
</evidence>
<organism evidence="7 8">
    <name type="scientific">Cytospora mali</name>
    <name type="common">Apple Valsa canker fungus</name>
    <name type="synonym">Valsa mali</name>
    <dbReference type="NCBI Taxonomy" id="578113"/>
    <lineage>
        <taxon>Eukaryota</taxon>
        <taxon>Fungi</taxon>
        <taxon>Dikarya</taxon>
        <taxon>Ascomycota</taxon>
        <taxon>Pezizomycotina</taxon>
        <taxon>Sordariomycetes</taxon>
        <taxon>Sordariomycetidae</taxon>
        <taxon>Diaporthales</taxon>
        <taxon>Cytosporaceae</taxon>
        <taxon>Cytospora</taxon>
    </lineage>
</organism>
<gene>
    <name evidence="7" type="ORF">VP1G_08491</name>
</gene>
<keyword evidence="2" id="KW-0285">Flavoprotein</keyword>
<dbReference type="SUPFAM" id="SSF51905">
    <property type="entry name" value="FAD/NAD(P)-binding domain"/>
    <property type="match status" value="1"/>
</dbReference>